<sequence length="398" mass="42557">MTQTQNDAGPQPVAGNAGRHAGLRAYCEGVFAVVGMEMRQRLRSRGWYIMLALWFVIIGIVTWLTWWSWNAQQANMAWDTSAASRGPGPLIFEIVLAFVLLFGLLVAPAFSANAINGDRAGGTLAILQVTLLSSGQILWGKFLASWIAGIAFLAASVPFLVFGIAQGGLGFGHIAIALLMLAVEIAVVCALGVGISALANRPLFSIVVTYLVVSLLVFGTLIAFGLGSMVSQGKVNANQMGYTGMYGYDSGDIKEPVPPDYIPPLPNNVTDSDGNRYCFGIIQEMETVRTERVAWMLSMNPFVVIADSIPYQKSVTEDRTTTGIFETISQGARYAQAGPEGTYPCANGKLTADYMDQKTPLWPQGLGLQLLVAGGVVALGWRALRTPAGKLPKGTRVA</sequence>
<proteinExistence type="predicted"/>
<evidence type="ECO:0008006" key="4">
    <source>
        <dbReference type="Google" id="ProtNLM"/>
    </source>
</evidence>
<evidence type="ECO:0000313" key="3">
    <source>
        <dbReference type="Proteomes" id="UP000237061"/>
    </source>
</evidence>
<feature type="transmembrane region" description="Helical" evidence="1">
    <location>
        <begin position="46"/>
        <end position="69"/>
    </location>
</feature>
<accession>A0A2S3ZYJ7</accession>
<dbReference type="EMBL" id="PPXC01000004">
    <property type="protein sequence ID" value="POH74355.1"/>
    <property type="molecule type" value="Genomic_DNA"/>
</dbReference>
<dbReference type="AlphaFoldDB" id="A0A2S3ZYJ7"/>
<keyword evidence="3" id="KW-1185">Reference proteome</keyword>
<dbReference type="RefSeq" id="WP_103465063.1">
    <property type="nucleotide sequence ID" value="NZ_PPXC01000004.1"/>
</dbReference>
<feature type="transmembrane region" description="Helical" evidence="1">
    <location>
        <begin position="203"/>
        <end position="226"/>
    </location>
</feature>
<feature type="transmembrane region" description="Helical" evidence="1">
    <location>
        <begin position="89"/>
        <end position="110"/>
    </location>
</feature>
<organism evidence="2 3">
    <name type="scientific">Arthrobacter glacialis</name>
    <dbReference type="NCBI Taxonomy" id="1664"/>
    <lineage>
        <taxon>Bacteria</taxon>
        <taxon>Bacillati</taxon>
        <taxon>Actinomycetota</taxon>
        <taxon>Actinomycetes</taxon>
        <taxon>Micrococcales</taxon>
        <taxon>Micrococcaceae</taxon>
        <taxon>Arthrobacter</taxon>
    </lineage>
</organism>
<feature type="transmembrane region" description="Helical" evidence="1">
    <location>
        <begin position="145"/>
        <end position="164"/>
    </location>
</feature>
<name>A0A2S3ZYJ7_ARTGL</name>
<feature type="transmembrane region" description="Helical" evidence="1">
    <location>
        <begin position="176"/>
        <end position="197"/>
    </location>
</feature>
<keyword evidence="1" id="KW-0472">Membrane</keyword>
<reference evidence="2 3" key="1">
    <citation type="submission" date="2018-01" db="EMBL/GenBank/DDBJ databases">
        <title>Arthrobacter sp. nov., from glaciers in China.</title>
        <authorList>
            <person name="Liu Q."/>
            <person name="Xin Y.-H."/>
        </authorList>
    </citation>
    <scope>NUCLEOTIDE SEQUENCE [LARGE SCALE GENOMIC DNA]</scope>
    <source>
        <strain evidence="2 3">HLT2-12-2</strain>
    </source>
</reference>
<dbReference type="GO" id="GO:0005886">
    <property type="term" value="C:plasma membrane"/>
    <property type="evidence" value="ECO:0007669"/>
    <property type="project" value="UniProtKB-SubCell"/>
</dbReference>
<dbReference type="GO" id="GO:0140359">
    <property type="term" value="F:ABC-type transporter activity"/>
    <property type="evidence" value="ECO:0007669"/>
    <property type="project" value="InterPro"/>
</dbReference>
<dbReference type="Pfam" id="PF12679">
    <property type="entry name" value="ABC2_membrane_2"/>
    <property type="match status" value="1"/>
</dbReference>
<evidence type="ECO:0000256" key="1">
    <source>
        <dbReference type="SAM" id="Phobius"/>
    </source>
</evidence>
<dbReference type="Proteomes" id="UP000237061">
    <property type="component" value="Unassembled WGS sequence"/>
</dbReference>
<comment type="caution">
    <text evidence="2">The sequence shown here is derived from an EMBL/GenBank/DDBJ whole genome shotgun (WGS) entry which is preliminary data.</text>
</comment>
<keyword evidence="1" id="KW-1133">Transmembrane helix</keyword>
<dbReference type="PANTHER" id="PTHR43471">
    <property type="entry name" value="ABC TRANSPORTER PERMEASE"/>
    <property type="match status" value="1"/>
</dbReference>
<gene>
    <name evidence="2" type="ORF">CVS27_07305</name>
</gene>
<evidence type="ECO:0000313" key="2">
    <source>
        <dbReference type="EMBL" id="POH74355.1"/>
    </source>
</evidence>
<protein>
    <recommendedName>
        <fullName evidence="4">ABC transporter permease</fullName>
    </recommendedName>
</protein>
<keyword evidence="1" id="KW-0812">Transmembrane</keyword>